<evidence type="ECO:0000256" key="8">
    <source>
        <dbReference type="ARBA" id="ARBA00023136"/>
    </source>
</evidence>
<evidence type="ECO:0000256" key="5">
    <source>
        <dbReference type="ARBA" id="ARBA00022792"/>
    </source>
</evidence>
<dbReference type="GO" id="GO:0045277">
    <property type="term" value="C:respiratory chain complex IV"/>
    <property type="evidence" value="ECO:0007669"/>
    <property type="project" value="UniProtKB-UniRule"/>
</dbReference>
<dbReference type="InterPro" id="IPR034884">
    <property type="entry name" value="Cytochrome_c_oxidase_VIc/VIIs"/>
</dbReference>
<evidence type="ECO:0000256" key="1">
    <source>
        <dbReference type="ARBA" id="ARBA00004434"/>
    </source>
</evidence>
<accession>A0AA97L693</accession>
<dbReference type="CDD" id="cd22901">
    <property type="entry name" value="CcO_VIc"/>
    <property type="match status" value="1"/>
</dbReference>
<reference evidence="11" key="1">
    <citation type="submission" date="2025-08" db="UniProtKB">
        <authorList>
            <consortium name="RefSeq"/>
        </authorList>
    </citation>
    <scope>IDENTIFICATION</scope>
    <source>
        <tissue evidence="11">Blood</tissue>
    </source>
</reference>
<gene>
    <name evidence="11" type="primary">LOC129333557</name>
</gene>
<keyword evidence="5 9" id="KW-0999">Mitochondrion inner membrane</keyword>
<comment type="subunit">
    <text evidence="9">Component of the cytochrome c oxidase (complex IV, CIV), a multisubunit enzyme composed of 14 subunits. The complex is composed of a catalytic core of 3 subunits MT-CO1, MT-CO2 and MT-CO3, encoded in the mitochondrial DNA, and 11 supernumerary subunits COX4I, COX5A, COX5B, COX6A, COX6B, COX6C, COX7A, COX7B, COX7C, COX8 and NDUFA4, which are encoded in the nuclear genome. The complex exists as a monomer or a dimer and forms supercomplexes (SCs) in the inner mitochondrial membrane with NADH-ubiquinone oxidoreductase (complex I, CI) and ubiquinol-cytochrome c oxidoreductase (cytochrome b-c1 complex, complex III, CIII), resulting in different assemblies (supercomplex SCI(1)III(2)IV(1) and megacomplex MCI(2)III(2)IV(2)).</text>
</comment>
<sequence>MSSALLVKPQMRGLLASRLRKHMIIAFIISFGCASLYKFGVTEPRKRAYAEFYKNYDAMKQFEAMRDAGVFESVPPKGS</sequence>
<dbReference type="Gene3D" id="4.10.93.10">
    <property type="entry name" value="Mitochondrial cytochrome c oxidase subunit VIc/VIIs"/>
    <property type="match status" value="1"/>
</dbReference>
<protein>
    <recommendedName>
        <fullName evidence="9">Cytochrome c oxidase subunit 6C</fullName>
    </recommendedName>
    <alternativeName>
        <fullName evidence="9">Cytochrome c oxidase polypeptide VIc</fullName>
    </alternativeName>
</protein>
<dbReference type="SUPFAM" id="SSF81415">
    <property type="entry name" value="Mitochondrial cytochrome c oxidase subunit VIc"/>
    <property type="match status" value="1"/>
</dbReference>
<comment type="similarity">
    <text evidence="3 9">Belongs to the cytochrome c oxidase subunit 6c family.</text>
</comment>
<dbReference type="KEGG" id="emc:129333557"/>
<keyword evidence="6 9" id="KW-1133">Transmembrane helix</keyword>
<keyword evidence="10" id="KW-1185">Reference proteome</keyword>
<evidence type="ECO:0000256" key="4">
    <source>
        <dbReference type="ARBA" id="ARBA00022692"/>
    </source>
</evidence>
<evidence type="ECO:0000256" key="2">
    <source>
        <dbReference type="ARBA" id="ARBA00004673"/>
    </source>
</evidence>
<feature type="transmembrane region" description="Helical" evidence="9">
    <location>
        <begin position="20"/>
        <end position="37"/>
    </location>
</feature>
<dbReference type="PANTHER" id="PTHR48416">
    <property type="entry name" value="CYTOCHROME C OXIDASE SUBUNIT 6C"/>
    <property type="match status" value="1"/>
</dbReference>
<keyword evidence="4 9" id="KW-0812">Transmembrane</keyword>
<dbReference type="Pfam" id="PF02937">
    <property type="entry name" value="COX6C"/>
    <property type="match status" value="1"/>
</dbReference>
<evidence type="ECO:0000256" key="3">
    <source>
        <dbReference type="ARBA" id="ARBA00007204"/>
    </source>
</evidence>
<dbReference type="RefSeq" id="XP_054841277.1">
    <property type="nucleotide sequence ID" value="XM_054985302.1"/>
</dbReference>
<dbReference type="GO" id="GO:0006123">
    <property type="term" value="P:mitochondrial electron transport, cytochrome c to oxygen"/>
    <property type="evidence" value="ECO:0007669"/>
    <property type="project" value="UniProtKB-UniRule"/>
</dbReference>
<evidence type="ECO:0000256" key="9">
    <source>
        <dbReference type="RuleBase" id="RU368096"/>
    </source>
</evidence>
<organism evidence="10 11">
    <name type="scientific">Eublepharis macularius</name>
    <name type="common">Leopard gecko</name>
    <name type="synonym">Cyrtodactylus macularius</name>
    <dbReference type="NCBI Taxonomy" id="481883"/>
    <lineage>
        <taxon>Eukaryota</taxon>
        <taxon>Metazoa</taxon>
        <taxon>Chordata</taxon>
        <taxon>Craniata</taxon>
        <taxon>Vertebrata</taxon>
        <taxon>Euteleostomi</taxon>
        <taxon>Lepidosauria</taxon>
        <taxon>Squamata</taxon>
        <taxon>Bifurcata</taxon>
        <taxon>Gekkota</taxon>
        <taxon>Eublepharidae</taxon>
        <taxon>Eublepharinae</taxon>
        <taxon>Eublepharis</taxon>
    </lineage>
</organism>
<comment type="function">
    <text evidence="9">Component of the cytochrome c oxidase, the last enzyme in the mitochondrial electron transport chain which drives oxidative phosphorylation. The respiratory chain contains 3 multisubunit complexes succinate dehydrogenase (complex II, CII), ubiquinol-cytochrome c oxidoreductase (cytochrome b-c1 complex, complex III, CIII) and cytochrome c oxidase (complex IV, CIV), that cooperate to transfer electrons derived from NADH and succinate to molecular oxygen, creating an electrochemical gradient over the inner membrane that drives transmembrane transport and the ATP synthase. Cytochrome c oxidase is the component of the respiratory chain that catalyzes the reduction of oxygen to water. Electrons originating from reduced cytochrome c in the intermembrane space (IMS) are transferred via the dinuclear copper A center (CU(A)) of subunit 2 and heme A of subunit 1 to the active site in subunit 1, a binuclear center (BNC) formed by heme A3 and copper B (CU(B)). The BNC reduces molecular oxygen to 2 water molecules using 4 electrons from cytochrome c in the IMS and 4 protons from the mitochondrial matrix.</text>
</comment>
<evidence type="ECO:0000256" key="6">
    <source>
        <dbReference type="ARBA" id="ARBA00022989"/>
    </source>
</evidence>
<comment type="pathway">
    <text evidence="2 9">Energy metabolism; oxidative phosphorylation.</text>
</comment>
<dbReference type="GeneID" id="129333557"/>
<comment type="subcellular location">
    <subcellularLocation>
        <location evidence="1 9">Mitochondrion inner membrane</location>
        <topology evidence="1 9">Single-pass membrane protein</topology>
    </subcellularLocation>
</comment>
<dbReference type="Proteomes" id="UP001190640">
    <property type="component" value="Chromosome 7"/>
</dbReference>
<keyword evidence="8 9" id="KW-0472">Membrane</keyword>
<evidence type="ECO:0000313" key="11">
    <source>
        <dbReference type="RefSeq" id="XP_054841277.1"/>
    </source>
</evidence>
<dbReference type="AlphaFoldDB" id="A0AA97L693"/>
<dbReference type="GO" id="GO:0005743">
    <property type="term" value="C:mitochondrial inner membrane"/>
    <property type="evidence" value="ECO:0007669"/>
    <property type="project" value="UniProtKB-SubCell"/>
</dbReference>
<evidence type="ECO:0000256" key="7">
    <source>
        <dbReference type="ARBA" id="ARBA00023128"/>
    </source>
</evidence>
<evidence type="ECO:0000313" key="10">
    <source>
        <dbReference type="Proteomes" id="UP001190640"/>
    </source>
</evidence>
<keyword evidence="7 9" id="KW-0496">Mitochondrion</keyword>
<dbReference type="PANTHER" id="PTHR48416:SF1">
    <property type="entry name" value="CYTOCHROME C OXIDASE SUBUNIT 6C"/>
    <property type="match status" value="1"/>
</dbReference>
<name>A0AA97L693_EUBMA</name>
<dbReference type="InterPro" id="IPR051389">
    <property type="entry name" value="Cytochrome_c_oxidase_VIc"/>
</dbReference>
<dbReference type="InterPro" id="IPR037169">
    <property type="entry name" value="Cytochrome_c_oxidase_VIc_sf"/>
</dbReference>
<proteinExistence type="inferred from homology"/>